<accession>X1JJ26</accession>
<reference evidence="1" key="1">
    <citation type="journal article" date="2014" name="Front. Microbiol.">
        <title>High frequency of phylogenetically diverse reductive dehalogenase-homologous genes in deep subseafloor sedimentary metagenomes.</title>
        <authorList>
            <person name="Kawai M."/>
            <person name="Futagami T."/>
            <person name="Toyoda A."/>
            <person name="Takaki Y."/>
            <person name="Nishi S."/>
            <person name="Hori S."/>
            <person name="Arai W."/>
            <person name="Tsubouchi T."/>
            <person name="Morono Y."/>
            <person name="Uchiyama I."/>
            <person name="Ito T."/>
            <person name="Fujiyama A."/>
            <person name="Inagaki F."/>
            <person name="Takami H."/>
        </authorList>
    </citation>
    <scope>NUCLEOTIDE SEQUENCE</scope>
    <source>
        <strain evidence="1">Expedition CK06-06</strain>
    </source>
</reference>
<name>X1JJ26_9ZZZZ</name>
<organism evidence="1">
    <name type="scientific">marine sediment metagenome</name>
    <dbReference type="NCBI Taxonomy" id="412755"/>
    <lineage>
        <taxon>unclassified sequences</taxon>
        <taxon>metagenomes</taxon>
        <taxon>ecological metagenomes</taxon>
    </lineage>
</organism>
<dbReference type="AlphaFoldDB" id="X1JJ26"/>
<protein>
    <submittedName>
        <fullName evidence="1">Uncharacterized protein</fullName>
    </submittedName>
</protein>
<evidence type="ECO:0000313" key="1">
    <source>
        <dbReference type="EMBL" id="GAH81460.1"/>
    </source>
</evidence>
<sequence>MIEMKKTCRECEEEFTPDKFHPHQVYCSKSCKWIWHGKHGKTGQKKLERYHKLRLKALKILGGECAICGINNPHLLNIDHINGKENDDFKKNNIPFLRMIVENPKKAKERYQILCWNHNMLKYQYPEEYKQLQRGGEDLGIPPGS</sequence>
<dbReference type="EMBL" id="BARU01036832">
    <property type="protein sequence ID" value="GAH81460.1"/>
    <property type="molecule type" value="Genomic_DNA"/>
</dbReference>
<feature type="non-terminal residue" evidence="1">
    <location>
        <position position="145"/>
    </location>
</feature>
<gene>
    <name evidence="1" type="ORF">S03H2_57460</name>
</gene>
<proteinExistence type="predicted"/>
<comment type="caution">
    <text evidence="1">The sequence shown here is derived from an EMBL/GenBank/DDBJ whole genome shotgun (WGS) entry which is preliminary data.</text>
</comment>